<evidence type="ECO:0000256" key="3">
    <source>
        <dbReference type="RuleBase" id="RU003616"/>
    </source>
</evidence>
<protein>
    <submittedName>
        <fullName evidence="7">Heat shock protein 23-like</fullName>
    </submittedName>
</protein>
<feature type="compositionally biased region" description="Basic and acidic residues" evidence="4">
    <location>
        <begin position="162"/>
        <end position="176"/>
    </location>
</feature>
<sequence length="184" mass="20704">MSLWKMYNPYCIVYPELSIPRMHQSNRHSKRARGVLKHFNEADGAAGDGWLDLSFDVQQGKDAFQVCMDVSQFTPNELTVKVVDNSIVVEAKHEEREDDHGYISRHIVRRYSLPEGYEADKVVSSLSSDGVLTVRAPKPLAIESKERVVQIQQVGPAHLNVKHNEANNDAPEKPKENLPATKTA</sequence>
<feature type="region of interest" description="Disordered" evidence="4">
    <location>
        <begin position="154"/>
        <end position="184"/>
    </location>
</feature>
<dbReference type="InterPro" id="IPR008978">
    <property type="entry name" value="HSP20-like_chaperone"/>
</dbReference>
<dbReference type="Pfam" id="PF00011">
    <property type="entry name" value="HSP20"/>
    <property type="match status" value="1"/>
</dbReference>
<dbReference type="Gene3D" id="2.60.40.790">
    <property type="match status" value="1"/>
</dbReference>
<dbReference type="CDD" id="cd06526">
    <property type="entry name" value="metazoan_ACD"/>
    <property type="match status" value="1"/>
</dbReference>
<evidence type="ECO:0000256" key="4">
    <source>
        <dbReference type="SAM" id="MobiDB-lite"/>
    </source>
</evidence>
<dbReference type="SUPFAM" id="SSF49764">
    <property type="entry name" value="HSP20-like chaperones"/>
    <property type="match status" value="1"/>
</dbReference>
<comment type="similarity">
    <text evidence="2 3">Belongs to the small heat shock protein (HSP20) family.</text>
</comment>
<organism evidence="6 7">
    <name type="scientific">Drosophila albomicans</name>
    <name type="common">Fruit fly</name>
    <dbReference type="NCBI Taxonomy" id="7291"/>
    <lineage>
        <taxon>Eukaryota</taxon>
        <taxon>Metazoa</taxon>
        <taxon>Ecdysozoa</taxon>
        <taxon>Arthropoda</taxon>
        <taxon>Hexapoda</taxon>
        <taxon>Insecta</taxon>
        <taxon>Pterygota</taxon>
        <taxon>Neoptera</taxon>
        <taxon>Endopterygota</taxon>
        <taxon>Diptera</taxon>
        <taxon>Brachycera</taxon>
        <taxon>Muscomorpha</taxon>
        <taxon>Ephydroidea</taxon>
        <taxon>Drosophilidae</taxon>
        <taxon>Drosophila</taxon>
    </lineage>
</organism>
<dbReference type="PROSITE" id="PS01031">
    <property type="entry name" value="SHSP"/>
    <property type="match status" value="1"/>
</dbReference>
<dbReference type="OrthoDB" id="1431247at2759"/>
<dbReference type="PRINTS" id="PR00299">
    <property type="entry name" value="ACRYSTALLIN"/>
</dbReference>
<dbReference type="GO" id="GO:0042026">
    <property type="term" value="P:protein refolding"/>
    <property type="evidence" value="ECO:0007669"/>
    <property type="project" value="TreeGrafter"/>
</dbReference>
<dbReference type="GeneID" id="117568440"/>
<gene>
    <name evidence="7" type="primary">LOC117568440</name>
</gene>
<accession>A0A6P8WRX1</accession>
<dbReference type="AlphaFoldDB" id="A0A6P8WRX1"/>
<keyword evidence="1" id="KW-0346">Stress response</keyword>
<evidence type="ECO:0000313" key="7">
    <source>
        <dbReference type="RefSeq" id="XP_034104999.1"/>
    </source>
</evidence>
<dbReference type="GO" id="GO:0005737">
    <property type="term" value="C:cytoplasm"/>
    <property type="evidence" value="ECO:0007669"/>
    <property type="project" value="TreeGrafter"/>
</dbReference>
<evidence type="ECO:0000259" key="5">
    <source>
        <dbReference type="PROSITE" id="PS01031"/>
    </source>
</evidence>
<dbReference type="PANTHER" id="PTHR45640">
    <property type="entry name" value="HEAT SHOCK PROTEIN HSP-12.2-RELATED"/>
    <property type="match status" value="1"/>
</dbReference>
<dbReference type="GO" id="GO:0051082">
    <property type="term" value="F:unfolded protein binding"/>
    <property type="evidence" value="ECO:0007669"/>
    <property type="project" value="TreeGrafter"/>
</dbReference>
<reference evidence="7" key="1">
    <citation type="submission" date="2025-08" db="UniProtKB">
        <authorList>
            <consortium name="RefSeq"/>
        </authorList>
    </citation>
    <scope>IDENTIFICATION</scope>
    <source>
        <strain evidence="7">15112-1751.03</strain>
        <tissue evidence="7">Whole Adult</tissue>
    </source>
</reference>
<dbReference type="GO" id="GO:0005634">
    <property type="term" value="C:nucleus"/>
    <property type="evidence" value="ECO:0007669"/>
    <property type="project" value="TreeGrafter"/>
</dbReference>
<dbReference type="InterPro" id="IPR002068">
    <property type="entry name" value="A-crystallin/Hsp20_dom"/>
</dbReference>
<dbReference type="GO" id="GO:0009408">
    <property type="term" value="P:response to heat"/>
    <property type="evidence" value="ECO:0007669"/>
    <property type="project" value="TreeGrafter"/>
</dbReference>
<evidence type="ECO:0000313" key="6">
    <source>
        <dbReference type="Proteomes" id="UP000515160"/>
    </source>
</evidence>
<dbReference type="Proteomes" id="UP000515160">
    <property type="component" value="Chromosome 3"/>
</dbReference>
<dbReference type="PANTHER" id="PTHR45640:SF13">
    <property type="entry name" value="HEAT SHOCK PROTEIN 22-RELATED"/>
    <property type="match status" value="1"/>
</dbReference>
<evidence type="ECO:0000256" key="1">
    <source>
        <dbReference type="ARBA" id="ARBA00023016"/>
    </source>
</evidence>
<dbReference type="InterPro" id="IPR001436">
    <property type="entry name" value="Alpha-crystallin/sHSP_animal"/>
</dbReference>
<feature type="domain" description="SHSP" evidence="5">
    <location>
        <begin position="46"/>
        <end position="154"/>
    </location>
</feature>
<evidence type="ECO:0000256" key="2">
    <source>
        <dbReference type="PROSITE-ProRule" id="PRU00285"/>
    </source>
</evidence>
<proteinExistence type="inferred from homology"/>
<keyword evidence="6" id="KW-1185">Reference proteome</keyword>
<name>A0A6P8WRX1_DROAB</name>
<dbReference type="RefSeq" id="XP_034104999.1">
    <property type="nucleotide sequence ID" value="XM_034249108.2"/>
</dbReference>